<organism evidence="1 2">
    <name type="scientific">Hyalomma asiaticum</name>
    <name type="common">Tick</name>
    <dbReference type="NCBI Taxonomy" id="266040"/>
    <lineage>
        <taxon>Eukaryota</taxon>
        <taxon>Metazoa</taxon>
        <taxon>Ecdysozoa</taxon>
        <taxon>Arthropoda</taxon>
        <taxon>Chelicerata</taxon>
        <taxon>Arachnida</taxon>
        <taxon>Acari</taxon>
        <taxon>Parasitiformes</taxon>
        <taxon>Ixodida</taxon>
        <taxon>Ixodoidea</taxon>
        <taxon>Ixodidae</taxon>
        <taxon>Hyalomminae</taxon>
        <taxon>Hyalomma</taxon>
    </lineage>
</organism>
<keyword evidence="2" id="KW-1185">Reference proteome</keyword>
<evidence type="ECO:0000313" key="2">
    <source>
        <dbReference type="Proteomes" id="UP000821845"/>
    </source>
</evidence>
<reference evidence="1" key="1">
    <citation type="submission" date="2020-05" db="EMBL/GenBank/DDBJ databases">
        <title>Large-scale comparative analyses of tick genomes elucidate their genetic diversity and vector capacities.</title>
        <authorList>
            <person name="Jia N."/>
            <person name="Wang J."/>
            <person name="Shi W."/>
            <person name="Du L."/>
            <person name="Sun Y."/>
            <person name="Zhan W."/>
            <person name="Jiang J."/>
            <person name="Wang Q."/>
            <person name="Zhang B."/>
            <person name="Ji P."/>
            <person name="Sakyi L.B."/>
            <person name="Cui X."/>
            <person name="Yuan T."/>
            <person name="Jiang B."/>
            <person name="Yang W."/>
            <person name="Lam T.T.-Y."/>
            <person name="Chang Q."/>
            <person name="Ding S."/>
            <person name="Wang X."/>
            <person name="Zhu J."/>
            <person name="Ruan X."/>
            <person name="Zhao L."/>
            <person name="Wei J."/>
            <person name="Que T."/>
            <person name="Du C."/>
            <person name="Cheng J."/>
            <person name="Dai P."/>
            <person name="Han X."/>
            <person name="Huang E."/>
            <person name="Gao Y."/>
            <person name="Liu J."/>
            <person name="Shao H."/>
            <person name="Ye R."/>
            <person name="Li L."/>
            <person name="Wei W."/>
            <person name="Wang X."/>
            <person name="Wang C."/>
            <person name="Yang T."/>
            <person name="Huo Q."/>
            <person name="Li W."/>
            <person name="Guo W."/>
            <person name="Chen H."/>
            <person name="Zhou L."/>
            <person name="Ni X."/>
            <person name="Tian J."/>
            <person name="Zhou Y."/>
            <person name="Sheng Y."/>
            <person name="Liu T."/>
            <person name="Pan Y."/>
            <person name="Xia L."/>
            <person name="Li J."/>
            <person name="Zhao F."/>
            <person name="Cao W."/>
        </authorList>
    </citation>
    <scope>NUCLEOTIDE SEQUENCE</scope>
    <source>
        <strain evidence="1">Hyas-2018</strain>
    </source>
</reference>
<gene>
    <name evidence="1" type="ORF">HPB50_026314</name>
</gene>
<evidence type="ECO:0000313" key="1">
    <source>
        <dbReference type="EMBL" id="KAH6940192.1"/>
    </source>
</evidence>
<protein>
    <submittedName>
        <fullName evidence="1">Uncharacterized protein</fullName>
    </submittedName>
</protein>
<dbReference type="EMBL" id="CM023482">
    <property type="protein sequence ID" value="KAH6940192.1"/>
    <property type="molecule type" value="Genomic_DNA"/>
</dbReference>
<sequence length="355" mass="37965">MNDELSAAVGYSLVGEATTQSEYCDLMDDFNPLCIQDSVFDDNFDAEATGTFPDPLDVRDCVAVAPAEDGTEVDFSDPLCSENHERSLYEVPAEEACQATGGVSVNSNGGVRRERRKQRRYRTTFSSYQLEELEKAFQQSRYPDVFAREDLAAKIQLTEARVQVWFQNRRAKFRKQERHDAKRLSSLLAEASMLASEGSADSAVAVDGLAGISVDVLKGLLSGLSGEPFADPSQIGVVEPLLEGFGNGNVTGNCDLNSAALASDATAGFSAADFELHPEATHSMAEPTETPNHSGNTSGAVAPNGDLLQIAFGSAVEDLTPPSSLVDCGDSALSDSVQSMFVEMCFPSGMQEGEL</sequence>
<accession>A0ACB7T473</accession>
<proteinExistence type="predicted"/>
<dbReference type="Proteomes" id="UP000821845">
    <property type="component" value="Chromosome 2"/>
</dbReference>
<name>A0ACB7T473_HYAAI</name>
<comment type="caution">
    <text evidence="1">The sequence shown here is derived from an EMBL/GenBank/DDBJ whole genome shotgun (WGS) entry which is preliminary data.</text>
</comment>